<dbReference type="InterPro" id="IPR004532">
    <property type="entry name" value="Phe-tRNA-ligase_IIc_bsu_bact"/>
</dbReference>
<dbReference type="FunFam" id="3.30.70.380:FF:000001">
    <property type="entry name" value="Phenylalanine--tRNA ligase beta subunit"/>
    <property type="match status" value="1"/>
</dbReference>
<dbReference type="InterPro" id="IPR005147">
    <property type="entry name" value="tRNA_synthase_B5-dom"/>
</dbReference>
<dbReference type="InterPro" id="IPR033714">
    <property type="entry name" value="tRNA_bind_bactPheRS"/>
</dbReference>
<evidence type="ECO:0000256" key="11">
    <source>
        <dbReference type="ARBA" id="ARBA00022884"/>
    </source>
</evidence>
<feature type="domain" description="TRNA-binding" evidence="17">
    <location>
        <begin position="43"/>
        <end position="158"/>
    </location>
</feature>
<dbReference type="PANTHER" id="PTHR10947">
    <property type="entry name" value="PHENYLALANYL-TRNA SYNTHETASE BETA CHAIN AND LEUCINE-RICH REPEAT-CONTAINING PROTEIN 47"/>
    <property type="match status" value="1"/>
</dbReference>
<dbReference type="SMART" id="SM00874">
    <property type="entry name" value="B5"/>
    <property type="match status" value="1"/>
</dbReference>
<accession>A0A9D1LB87</accession>
<dbReference type="InterPro" id="IPR045060">
    <property type="entry name" value="Phe-tRNA-ligase_IIc_bsu"/>
</dbReference>
<dbReference type="AlphaFoldDB" id="A0A9D1LB87"/>
<feature type="binding site" evidence="15">
    <location>
        <position position="485"/>
    </location>
    <ligand>
        <name>Mg(2+)</name>
        <dbReference type="ChEBI" id="CHEBI:18420"/>
        <note>shared with alpha subunit</note>
    </ligand>
</feature>
<dbReference type="PROSITE" id="PS50886">
    <property type="entry name" value="TRBD"/>
    <property type="match status" value="1"/>
</dbReference>
<evidence type="ECO:0000256" key="2">
    <source>
        <dbReference type="ARBA" id="ARBA00008653"/>
    </source>
</evidence>
<protein>
    <recommendedName>
        <fullName evidence="15">Phenylalanine--tRNA ligase beta subunit</fullName>
        <ecNumber evidence="15">6.1.1.20</ecNumber>
    </recommendedName>
    <alternativeName>
        <fullName evidence="15">Phenylalanyl-tRNA synthetase beta subunit</fullName>
        <shortName evidence="15">PheRS</shortName>
    </alternativeName>
</protein>
<feature type="domain" description="FDX-ACB" evidence="18">
    <location>
        <begin position="723"/>
        <end position="816"/>
    </location>
</feature>
<evidence type="ECO:0000256" key="5">
    <source>
        <dbReference type="ARBA" id="ARBA00022555"/>
    </source>
</evidence>
<dbReference type="CDD" id="cd02796">
    <property type="entry name" value="tRNA_bind_bactPheRS"/>
    <property type="match status" value="1"/>
</dbReference>
<evidence type="ECO:0000259" key="17">
    <source>
        <dbReference type="PROSITE" id="PS50886"/>
    </source>
</evidence>
<evidence type="ECO:0000313" key="20">
    <source>
        <dbReference type="EMBL" id="HIU30067.1"/>
    </source>
</evidence>
<dbReference type="GO" id="GO:0000287">
    <property type="term" value="F:magnesium ion binding"/>
    <property type="evidence" value="ECO:0007669"/>
    <property type="project" value="UniProtKB-UniRule"/>
</dbReference>
<dbReference type="SMART" id="SM00896">
    <property type="entry name" value="FDX-ACB"/>
    <property type="match status" value="1"/>
</dbReference>
<dbReference type="GO" id="GO:0004826">
    <property type="term" value="F:phenylalanine-tRNA ligase activity"/>
    <property type="evidence" value="ECO:0007669"/>
    <property type="project" value="UniProtKB-UniRule"/>
</dbReference>
<dbReference type="InterPro" id="IPR005121">
    <property type="entry name" value="Fdx_antiC-bd"/>
</dbReference>
<dbReference type="SMART" id="SM00873">
    <property type="entry name" value="B3_4"/>
    <property type="match status" value="1"/>
</dbReference>
<evidence type="ECO:0000256" key="1">
    <source>
        <dbReference type="ARBA" id="ARBA00004496"/>
    </source>
</evidence>
<dbReference type="SUPFAM" id="SSF46955">
    <property type="entry name" value="Putative DNA-binding domain"/>
    <property type="match status" value="1"/>
</dbReference>
<evidence type="ECO:0000256" key="9">
    <source>
        <dbReference type="ARBA" id="ARBA00022840"/>
    </source>
</evidence>
<dbReference type="SUPFAM" id="SSF50249">
    <property type="entry name" value="Nucleic acid-binding proteins"/>
    <property type="match status" value="1"/>
</dbReference>
<name>A0A9D1LB87_9CLOT</name>
<keyword evidence="13 15" id="KW-0030">Aminoacyl-tRNA synthetase</keyword>
<dbReference type="SUPFAM" id="SSF55681">
    <property type="entry name" value="Class II aaRS and biotin synthetases"/>
    <property type="match status" value="1"/>
</dbReference>
<evidence type="ECO:0000256" key="8">
    <source>
        <dbReference type="ARBA" id="ARBA00022741"/>
    </source>
</evidence>
<evidence type="ECO:0000256" key="3">
    <source>
        <dbReference type="ARBA" id="ARBA00011209"/>
    </source>
</evidence>
<dbReference type="Pfam" id="PF17759">
    <property type="entry name" value="tRNA_synthFbeta"/>
    <property type="match status" value="1"/>
</dbReference>
<dbReference type="PROSITE" id="PS51447">
    <property type="entry name" value="FDX_ACB"/>
    <property type="match status" value="1"/>
</dbReference>
<dbReference type="InterPro" id="IPR012340">
    <property type="entry name" value="NA-bd_OB-fold"/>
</dbReference>
<comment type="catalytic activity">
    <reaction evidence="14 15">
        <text>tRNA(Phe) + L-phenylalanine + ATP = L-phenylalanyl-tRNA(Phe) + AMP + diphosphate + H(+)</text>
        <dbReference type="Rhea" id="RHEA:19413"/>
        <dbReference type="Rhea" id="RHEA-COMP:9668"/>
        <dbReference type="Rhea" id="RHEA-COMP:9699"/>
        <dbReference type="ChEBI" id="CHEBI:15378"/>
        <dbReference type="ChEBI" id="CHEBI:30616"/>
        <dbReference type="ChEBI" id="CHEBI:33019"/>
        <dbReference type="ChEBI" id="CHEBI:58095"/>
        <dbReference type="ChEBI" id="CHEBI:78442"/>
        <dbReference type="ChEBI" id="CHEBI:78531"/>
        <dbReference type="ChEBI" id="CHEBI:456215"/>
        <dbReference type="EC" id="6.1.1.20"/>
    </reaction>
</comment>
<keyword evidence="7 15" id="KW-0479">Metal-binding</keyword>
<comment type="similarity">
    <text evidence="2 15">Belongs to the phenylalanyl-tRNA synthetase beta subunit family. Type 1 subfamily.</text>
</comment>
<sequence length="816" mass="90315">MLAPLKWLLSYTDLKINTKEEIHELASEMTLTGTKVEEVISKGEEINRVVVAKCLEVRRHENSDHLFVCKLDIGADEPIQIITGAQNMRAGAYVPAALDGSTIAGGRIIKAGKLRGLESNGMMCSFEEIGLDCNDYEGGSNDGIMILQDLGEFRDYSEADFEKLIGTDIIPALGADETVIDFEVTSNRADCFSILGLAREAAVTMNGHFQKPEVKVKEECAVRAEDVLDVEVRAPELCPRYAARVVKDVKIGPSPKWMRERLQAAGVRSINNIVDITNYVMLEYGQPMHAFDKRTIKGDKIIVRRAADAEKLTTLDGQERTLDASMLVIADTQRGSAIAGIMGGLDSEIEPDTTEIVFEAAVFDAVTVRKGAKKVGLRTESSSRFEKGLDPVTCLEALDRAAQLTEELGAGKVCKGVIDRCAWKAEERRIPCSVEAINAFIGISATQQEMESILTALACQPHFEEGYVTAPSFRGDLLCSADIAEEIARFYGYNKIESRLLTGCSTTLGHRNRRQKIQDRVRRLMTGLGYHEMLTFSFTSPTVFEKLGVPEDSPLRDAVVIQNPLGEDYSIMRTTMLPSLLDSLANNYAHRVEEAALFEISYVYLKTDKYPYELPEHRELLTFGGYAKDGKADFFSFKGDVETLLNALKIEKYEFEPEKSIPYLHPGRTARLLIGGKEAGVLGQLHPETARNWGCPENTFAAMLETELLAAHVPDVPKNKELPKFPAVTRDLAVVLDRDVPAGHVERMIRERGGKALESCSLFDCYIGAQVPEGKKSLAYALSFRDSTKTLTDEDVNKYMKKILNGLETKFGASLR</sequence>
<evidence type="ECO:0000259" key="18">
    <source>
        <dbReference type="PROSITE" id="PS51447"/>
    </source>
</evidence>
<organism evidence="20 21">
    <name type="scientific">Candidatus Egerieisoma faecipullorum</name>
    <dbReference type="NCBI Taxonomy" id="2840963"/>
    <lineage>
        <taxon>Bacteria</taxon>
        <taxon>Bacillati</taxon>
        <taxon>Bacillota</taxon>
        <taxon>Clostridia</taxon>
        <taxon>Eubacteriales</taxon>
        <taxon>Clostridiaceae</taxon>
        <taxon>Clostridiaceae incertae sedis</taxon>
        <taxon>Candidatus Egerieisoma</taxon>
    </lineage>
</organism>
<dbReference type="Gene3D" id="3.30.930.10">
    <property type="entry name" value="Bira Bifunctional Protein, Domain 2"/>
    <property type="match status" value="1"/>
</dbReference>
<dbReference type="GO" id="GO:0009328">
    <property type="term" value="C:phenylalanine-tRNA ligase complex"/>
    <property type="evidence" value="ECO:0007669"/>
    <property type="project" value="TreeGrafter"/>
</dbReference>
<comment type="caution">
    <text evidence="20">The sequence shown here is derived from an EMBL/GenBank/DDBJ whole genome shotgun (WGS) entry which is preliminary data.</text>
</comment>
<dbReference type="SUPFAM" id="SSF56037">
    <property type="entry name" value="PheT/TilS domain"/>
    <property type="match status" value="1"/>
</dbReference>
<evidence type="ECO:0000256" key="4">
    <source>
        <dbReference type="ARBA" id="ARBA00022490"/>
    </source>
</evidence>
<dbReference type="Proteomes" id="UP000824089">
    <property type="component" value="Unassembled WGS sequence"/>
</dbReference>
<dbReference type="Gene3D" id="2.40.50.140">
    <property type="entry name" value="Nucleic acid-binding proteins"/>
    <property type="match status" value="1"/>
</dbReference>
<keyword evidence="4 15" id="KW-0963">Cytoplasm</keyword>
<dbReference type="NCBIfam" id="TIGR00472">
    <property type="entry name" value="pheT_bact"/>
    <property type="match status" value="1"/>
</dbReference>
<comment type="cofactor">
    <cofactor evidence="15">
        <name>Mg(2+)</name>
        <dbReference type="ChEBI" id="CHEBI:18420"/>
    </cofactor>
    <text evidence="15">Binds 2 magnesium ions per tetramer.</text>
</comment>
<evidence type="ECO:0000256" key="10">
    <source>
        <dbReference type="ARBA" id="ARBA00022842"/>
    </source>
</evidence>
<dbReference type="CDD" id="cd00769">
    <property type="entry name" value="PheRS_beta_core"/>
    <property type="match status" value="1"/>
</dbReference>
<dbReference type="GO" id="GO:0006432">
    <property type="term" value="P:phenylalanyl-tRNA aminoacylation"/>
    <property type="evidence" value="ECO:0007669"/>
    <property type="project" value="UniProtKB-UniRule"/>
</dbReference>
<evidence type="ECO:0000256" key="6">
    <source>
        <dbReference type="ARBA" id="ARBA00022598"/>
    </source>
</evidence>
<evidence type="ECO:0000256" key="16">
    <source>
        <dbReference type="PROSITE-ProRule" id="PRU00209"/>
    </source>
</evidence>
<dbReference type="FunFam" id="3.50.40.10:FF:000001">
    <property type="entry name" value="Phenylalanine--tRNA ligase beta subunit"/>
    <property type="match status" value="1"/>
</dbReference>
<evidence type="ECO:0000256" key="7">
    <source>
        <dbReference type="ARBA" id="ARBA00022723"/>
    </source>
</evidence>
<dbReference type="PROSITE" id="PS51483">
    <property type="entry name" value="B5"/>
    <property type="match status" value="1"/>
</dbReference>
<dbReference type="HAMAP" id="MF_00283">
    <property type="entry name" value="Phe_tRNA_synth_beta1"/>
    <property type="match status" value="1"/>
</dbReference>
<dbReference type="InterPro" id="IPR005146">
    <property type="entry name" value="B3/B4_tRNA-bd"/>
</dbReference>
<dbReference type="Pfam" id="PF03147">
    <property type="entry name" value="FDX-ACB"/>
    <property type="match status" value="1"/>
</dbReference>
<dbReference type="InterPro" id="IPR041616">
    <property type="entry name" value="PheRS_beta_core"/>
</dbReference>
<dbReference type="InterPro" id="IPR036690">
    <property type="entry name" value="Fdx_antiC-bd_sf"/>
</dbReference>
<evidence type="ECO:0000259" key="19">
    <source>
        <dbReference type="PROSITE" id="PS51483"/>
    </source>
</evidence>
<dbReference type="Gene3D" id="3.50.40.10">
    <property type="entry name" value="Phenylalanyl-trna Synthetase, Chain B, domain 3"/>
    <property type="match status" value="1"/>
</dbReference>
<keyword evidence="6 15" id="KW-0436">Ligase</keyword>
<dbReference type="Pfam" id="PF01588">
    <property type="entry name" value="tRNA_bind"/>
    <property type="match status" value="1"/>
</dbReference>
<proteinExistence type="inferred from homology"/>
<keyword evidence="5 16" id="KW-0820">tRNA-binding</keyword>
<feature type="binding site" evidence="15">
    <location>
        <position position="476"/>
    </location>
    <ligand>
        <name>Mg(2+)</name>
        <dbReference type="ChEBI" id="CHEBI:18420"/>
        <note>shared with alpha subunit</note>
    </ligand>
</feature>
<keyword evidence="11 16" id="KW-0694">RNA-binding</keyword>
<dbReference type="Pfam" id="PF03483">
    <property type="entry name" value="B3_4"/>
    <property type="match status" value="1"/>
</dbReference>
<dbReference type="EMBL" id="DVMM01000151">
    <property type="protein sequence ID" value="HIU30067.1"/>
    <property type="molecule type" value="Genomic_DNA"/>
</dbReference>
<comment type="subcellular location">
    <subcellularLocation>
        <location evidence="1 15">Cytoplasm</location>
    </subcellularLocation>
</comment>
<gene>
    <name evidence="15" type="primary">pheT</name>
    <name evidence="20" type="ORF">IAD50_07220</name>
</gene>
<dbReference type="PANTHER" id="PTHR10947:SF0">
    <property type="entry name" value="PHENYLALANINE--TRNA LIGASE BETA SUBUNIT"/>
    <property type="match status" value="1"/>
</dbReference>
<dbReference type="GO" id="GO:0016740">
    <property type="term" value="F:transferase activity"/>
    <property type="evidence" value="ECO:0007669"/>
    <property type="project" value="UniProtKB-ARBA"/>
</dbReference>
<evidence type="ECO:0000256" key="15">
    <source>
        <dbReference type="HAMAP-Rule" id="MF_00283"/>
    </source>
</evidence>
<dbReference type="GO" id="GO:0005524">
    <property type="term" value="F:ATP binding"/>
    <property type="evidence" value="ECO:0007669"/>
    <property type="project" value="UniProtKB-UniRule"/>
</dbReference>
<evidence type="ECO:0000256" key="12">
    <source>
        <dbReference type="ARBA" id="ARBA00022917"/>
    </source>
</evidence>
<dbReference type="EC" id="6.1.1.20" evidence="15"/>
<feature type="domain" description="B5" evidence="19">
    <location>
        <begin position="425"/>
        <end position="498"/>
    </location>
</feature>
<dbReference type="InterPro" id="IPR002547">
    <property type="entry name" value="tRNA-bd_dom"/>
</dbReference>
<keyword evidence="9 15" id="KW-0067">ATP-binding</keyword>
<comment type="subunit">
    <text evidence="3 15">Tetramer of two alpha and two beta subunits.</text>
</comment>
<evidence type="ECO:0000313" key="21">
    <source>
        <dbReference type="Proteomes" id="UP000824089"/>
    </source>
</evidence>
<dbReference type="Gene3D" id="3.30.56.10">
    <property type="match status" value="2"/>
</dbReference>
<reference evidence="20" key="1">
    <citation type="submission" date="2020-10" db="EMBL/GenBank/DDBJ databases">
        <authorList>
            <person name="Gilroy R."/>
        </authorList>
    </citation>
    <scope>NUCLEOTIDE SEQUENCE</scope>
    <source>
        <strain evidence="20">CHK195-4489</strain>
    </source>
</reference>
<keyword evidence="12 15" id="KW-0648">Protein biosynthesis</keyword>
<dbReference type="SUPFAM" id="SSF54991">
    <property type="entry name" value="Anticodon-binding domain of PheRS"/>
    <property type="match status" value="1"/>
</dbReference>
<feature type="binding site" evidence="15">
    <location>
        <position position="482"/>
    </location>
    <ligand>
        <name>Mg(2+)</name>
        <dbReference type="ChEBI" id="CHEBI:18420"/>
        <note>shared with alpha subunit</note>
    </ligand>
</feature>
<keyword evidence="10 15" id="KW-0460">Magnesium</keyword>
<keyword evidence="8 15" id="KW-0547">Nucleotide-binding</keyword>
<dbReference type="GO" id="GO:0140096">
    <property type="term" value="F:catalytic activity, acting on a protein"/>
    <property type="evidence" value="ECO:0007669"/>
    <property type="project" value="UniProtKB-ARBA"/>
</dbReference>
<evidence type="ECO:0000256" key="13">
    <source>
        <dbReference type="ARBA" id="ARBA00023146"/>
    </source>
</evidence>
<dbReference type="Gene3D" id="3.30.70.380">
    <property type="entry name" value="Ferrodoxin-fold anticodon-binding domain"/>
    <property type="match status" value="1"/>
</dbReference>
<feature type="binding site" evidence="15">
    <location>
        <position position="486"/>
    </location>
    <ligand>
        <name>Mg(2+)</name>
        <dbReference type="ChEBI" id="CHEBI:18420"/>
        <note>shared with alpha subunit</note>
    </ligand>
</feature>
<reference evidence="20" key="2">
    <citation type="journal article" date="2021" name="PeerJ">
        <title>Extensive microbial diversity within the chicken gut microbiome revealed by metagenomics and culture.</title>
        <authorList>
            <person name="Gilroy R."/>
            <person name="Ravi A."/>
            <person name="Getino M."/>
            <person name="Pursley I."/>
            <person name="Horton D.L."/>
            <person name="Alikhan N.F."/>
            <person name="Baker D."/>
            <person name="Gharbi K."/>
            <person name="Hall N."/>
            <person name="Watson M."/>
            <person name="Adriaenssens E.M."/>
            <person name="Foster-Nyarko E."/>
            <person name="Jarju S."/>
            <person name="Secka A."/>
            <person name="Antonio M."/>
            <person name="Oren A."/>
            <person name="Chaudhuri R.R."/>
            <person name="La Ragione R."/>
            <person name="Hildebrand F."/>
            <person name="Pallen M.J."/>
        </authorList>
    </citation>
    <scope>NUCLEOTIDE SEQUENCE</scope>
    <source>
        <strain evidence="20">CHK195-4489</strain>
    </source>
</reference>
<dbReference type="GO" id="GO:0000049">
    <property type="term" value="F:tRNA binding"/>
    <property type="evidence" value="ECO:0007669"/>
    <property type="project" value="UniProtKB-UniRule"/>
</dbReference>
<evidence type="ECO:0000256" key="14">
    <source>
        <dbReference type="ARBA" id="ARBA00049255"/>
    </source>
</evidence>
<dbReference type="InterPro" id="IPR020825">
    <property type="entry name" value="Phe-tRNA_synthase-like_B3/B4"/>
</dbReference>
<dbReference type="InterPro" id="IPR009061">
    <property type="entry name" value="DNA-bd_dom_put_sf"/>
</dbReference>
<dbReference type="Pfam" id="PF03484">
    <property type="entry name" value="B5"/>
    <property type="match status" value="1"/>
</dbReference>
<dbReference type="InterPro" id="IPR045864">
    <property type="entry name" value="aa-tRNA-synth_II/BPL/LPL"/>
</dbReference>